<dbReference type="Pfam" id="PF00320">
    <property type="entry name" value="GATA"/>
    <property type="match status" value="2"/>
</dbReference>
<feature type="region of interest" description="Disordered" evidence="7">
    <location>
        <begin position="102"/>
        <end position="122"/>
    </location>
</feature>
<evidence type="ECO:0000256" key="5">
    <source>
        <dbReference type="ARBA" id="ARBA00023242"/>
    </source>
</evidence>
<dbReference type="GO" id="GO:0045944">
    <property type="term" value="P:positive regulation of transcription by RNA polymerase II"/>
    <property type="evidence" value="ECO:0007669"/>
    <property type="project" value="TreeGrafter"/>
</dbReference>
<evidence type="ECO:0000259" key="8">
    <source>
        <dbReference type="PROSITE" id="PS50114"/>
    </source>
</evidence>
<dbReference type="RefSeq" id="XP_058344905.1">
    <property type="nucleotide sequence ID" value="XM_058484280.1"/>
</dbReference>
<feature type="domain" description="GATA-type" evidence="8">
    <location>
        <begin position="123"/>
        <end position="167"/>
    </location>
</feature>
<protein>
    <recommendedName>
        <fullName evidence="8">GATA-type domain-containing protein</fullName>
    </recommendedName>
</protein>
<evidence type="ECO:0000256" key="2">
    <source>
        <dbReference type="ARBA" id="ARBA00022723"/>
    </source>
</evidence>
<accession>A0AAD7Y283</accession>
<dbReference type="PROSITE" id="PS50114">
    <property type="entry name" value="GATA_ZN_FINGER_2"/>
    <property type="match status" value="2"/>
</dbReference>
<dbReference type="InterPro" id="IPR013088">
    <property type="entry name" value="Znf_NHR/GATA"/>
</dbReference>
<dbReference type="GO" id="GO:0000978">
    <property type="term" value="F:RNA polymerase II cis-regulatory region sequence-specific DNA binding"/>
    <property type="evidence" value="ECO:0007669"/>
    <property type="project" value="TreeGrafter"/>
</dbReference>
<dbReference type="InterPro" id="IPR039355">
    <property type="entry name" value="Transcription_factor_GATA"/>
</dbReference>
<dbReference type="PROSITE" id="PS00344">
    <property type="entry name" value="GATA_ZN_FINGER_1"/>
    <property type="match status" value="1"/>
</dbReference>
<sequence length="336" mass="39403">MESSKQQSFPFDMGLGLYHEHTTATFLDPPPSTNDDTSFELDFLSSSPIDDITSQQQDLLAPSLTSCFPFDQQQQQHSPLQDNEQPYCSPSFLFTHLDINQTDQQQQQQQRPMESHKEEEEEEEGTIECYNCKVISTPLWRRTPDRAHILCNACGLYYKQYKRHRPVRIWQRATRWLGIEGYYQNQIQYQQHQYTTTTPPMQQQQCANCHQTDTPLWRKNSRGQSICNACGLFFKLHHRDRPMELNKTNSQRRRRRRREPLTGTEEMFMGLRADMSRDEMQLVLRIMEERCAFLKAMLGNNNVSCNSSSSSSSNNDDPQLPPPPQQQQQQEIFGYM</sequence>
<evidence type="ECO:0000256" key="6">
    <source>
        <dbReference type="PROSITE-ProRule" id="PRU00094"/>
    </source>
</evidence>
<name>A0AAD7Y283_9FUNG</name>
<dbReference type="InterPro" id="IPR000679">
    <property type="entry name" value="Znf_GATA"/>
</dbReference>
<keyword evidence="2" id="KW-0479">Metal-binding</keyword>
<dbReference type="AlphaFoldDB" id="A0AAD7Y283"/>
<feature type="domain" description="GATA-type" evidence="8">
    <location>
        <begin position="200"/>
        <end position="253"/>
    </location>
</feature>
<dbReference type="PANTHER" id="PTHR10071:SF281">
    <property type="entry name" value="BOX A-BINDING FACTOR-RELATED"/>
    <property type="match status" value="1"/>
</dbReference>
<evidence type="ECO:0000256" key="4">
    <source>
        <dbReference type="ARBA" id="ARBA00022833"/>
    </source>
</evidence>
<dbReference type="GO" id="GO:0000981">
    <property type="term" value="F:DNA-binding transcription factor activity, RNA polymerase II-specific"/>
    <property type="evidence" value="ECO:0007669"/>
    <property type="project" value="TreeGrafter"/>
</dbReference>
<reference evidence="9 10" key="1">
    <citation type="submission" date="2023-03" db="EMBL/GenBank/DDBJ databases">
        <title>Genome sequence of Lichtheimia ornata CBS 291.66.</title>
        <authorList>
            <person name="Mohabir J.T."/>
            <person name="Shea T.P."/>
            <person name="Kurbessoian T."/>
            <person name="Berby B."/>
            <person name="Fontaine J."/>
            <person name="Livny J."/>
            <person name="Gnirke A."/>
            <person name="Stajich J.E."/>
            <person name="Cuomo C.A."/>
        </authorList>
    </citation>
    <scope>NUCLEOTIDE SEQUENCE [LARGE SCALE GENOMIC DNA]</scope>
    <source>
        <strain evidence="9">CBS 291.66</strain>
    </source>
</reference>
<evidence type="ECO:0000256" key="3">
    <source>
        <dbReference type="ARBA" id="ARBA00022771"/>
    </source>
</evidence>
<evidence type="ECO:0000313" key="10">
    <source>
        <dbReference type="Proteomes" id="UP001234581"/>
    </source>
</evidence>
<dbReference type="PANTHER" id="PTHR10071">
    <property type="entry name" value="TRANSCRIPTION FACTOR GATA FAMILY MEMBER"/>
    <property type="match status" value="1"/>
</dbReference>
<gene>
    <name evidence="9" type="ORF">O0I10_004219</name>
</gene>
<keyword evidence="10" id="KW-1185">Reference proteome</keyword>
<feature type="region of interest" description="Disordered" evidence="7">
    <location>
        <begin position="243"/>
        <end position="264"/>
    </location>
</feature>
<keyword evidence="3 6" id="KW-0863">Zinc-finger</keyword>
<evidence type="ECO:0000256" key="1">
    <source>
        <dbReference type="ARBA" id="ARBA00004123"/>
    </source>
</evidence>
<proteinExistence type="predicted"/>
<comment type="subcellular location">
    <subcellularLocation>
        <location evidence="1">Nucleus</location>
    </subcellularLocation>
</comment>
<organism evidence="9 10">
    <name type="scientific">Lichtheimia ornata</name>
    <dbReference type="NCBI Taxonomy" id="688661"/>
    <lineage>
        <taxon>Eukaryota</taxon>
        <taxon>Fungi</taxon>
        <taxon>Fungi incertae sedis</taxon>
        <taxon>Mucoromycota</taxon>
        <taxon>Mucoromycotina</taxon>
        <taxon>Mucoromycetes</taxon>
        <taxon>Mucorales</taxon>
        <taxon>Lichtheimiaceae</taxon>
        <taxon>Lichtheimia</taxon>
    </lineage>
</organism>
<dbReference type="SUPFAM" id="SSF57716">
    <property type="entry name" value="Glucocorticoid receptor-like (DNA-binding domain)"/>
    <property type="match status" value="2"/>
</dbReference>
<feature type="region of interest" description="Disordered" evidence="7">
    <location>
        <begin position="304"/>
        <end position="336"/>
    </location>
</feature>
<feature type="compositionally biased region" description="Low complexity" evidence="7">
    <location>
        <begin position="304"/>
        <end position="318"/>
    </location>
</feature>
<evidence type="ECO:0000313" key="9">
    <source>
        <dbReference type="EMBL" id="KAJ8659992.1"/>
    </source>
</evidence>
<dbReference type="GO" id="GO:0000122">
    <property type="term" value="P:negative regulation of transcription by RNA polymerase II"/>
    <property type="evidence" value="ECO:0007669"/>
    <property type="project" value="TreeGrafter"/>
</dbReference>
<keyword evidence="4" id="KW-0862">Zinc</keyword>
<keyword evidence="5" id="KW-0539">Nucleus</keyword>
<dbReference type="CDD" id="cd00202">
    <property type="entry name" value="ZnF_GATA"/>
    <property type="match status" value="2"/>
</dbReference>
<dbReference type="GO" id="GO:0005634">
    <property type="term" value="C:nucleus"/>
    <property type="evidence" value="ECO:0007669"/>
    <property type="project" value="UniProtKB-SubCell"/>
</dbReference>
<dbReference type="GO" id="GO:0008270">
    <property type="term" value="F:zinc ion binding"/>
    <property type="evidence" value="ECO:0007669"/>
    <property type="project" value="UniProtKB-KW"/>
</dbReference>
<dbReference type="SMART" id="SM00401">
    <property type="entry name" value="ZnF_GATA"/>
    <property type="match status" value="2"/>
</dbReference>
<evidence type="ECO:0000256" key="7">
    <source>
        <dbReference type="SAM" id="MobiDB-lite"/>
    </source>
</evidence>
<dbReference type="PRINTS" id="PR00619">
    <property type="entry name" value="GATAZNFINGER"/>
</dbReference>
<dbReference type="Gene3D" id="3.30.50.10">
    <property type="entry name" value="Erythroid Transcription Factor GATA-1, subunit A"/>
    <property type="match status" value="2"/>
</dbReference>
<comment type="caution">
    <text evidence="9">The sequence shown here is derived from an EMBL/GenBank/DDBJ whole genome shotgun (WGS) entry which is preliminary data.</text>
</comment>
<dbReference type="GeneID" id="83211632"/>
<dbReference type="Proteomes" id="UP001234581">
    <property type="component" value="Unassembled WGS sequence"/>
</dbReference>
<dbReference type="EMBL" id="JARTCD010000015">
    <property type="protein sequence ID" value="KAJ8659992.1"/>
    <property type="molecule type" value="Genomic_DNA"/>
</dbReference>